<feature type="transmembrane region" description="Helical" evidence="8">
    <location>
        <begin position="57"/>
        <end position="84"/>
    </location>
</feature>
<feature type="transmembrane region" description="Helical" evidence="8">
    <location>
        <begin position="556"/>
        <end position="576"/>
    </location>
</feature>
<accession>A0A081BUB9</accession>
<keyword evidence="11" id="KW-1185">Reference proteome</keyword>
<organism evidence="10 11">
    <name type="scientific">Vecturithrix granuli</name>
    <dbReference type="NCBI Taxonomy" id="1499967"/>
    <lineage>
        <taxon>Bacteria</taxon>
        <taxon>Candidatus Moduliflexota</taxon>
        <taxon>Candidatus Vecturitrichia</taxon>
        <taxon>Candidatus Vecturitrichales</taxon>
        <taxon>Candidatus Vecturitrichaceae</taxon>
        <taxon>Candidatus Vecturithrix</taxon>
    </lineage>
</organism>
<evidence type="ECO:0000256" key="7">
    <source>
        <dbReference type="RuleBase" id="RU000320"/>
    </source>
</evidence>
<feature type="domain" description="NADH:quinone oxidoreductase/Mrp antiporter transmembrane" evidence="9">
    <location>
        <begin position="274"/>
        <end position="409"/>
    </location>
</feature>
<feature type="transmembrane region" description="Helical" evidence="8">
    <location>
        <begin position="299"/>
        <end position="317"/>
    </location>
</feature>
<dbReference type="AlphaFoldDB" id="A0A081BUB9"/>
<keyword evidence="4 8" id="KW-1133">Transmembrane helix</keyword>
<feature type="transmembrane region" description="Helical" evidence="8">
    <location>
        <begin position="402"/>
        <end position="423"/>
    </location>
</feature>
<sequence>MKQTPLEPKLTSLRFNLISMIPCVFPLTALLCLLSVYPQIALDKMLEFRSFPLMGNFELYFCVDRLSLGFGVLVSALYLLVMIYSADYVTDHRLKYYVLLTLNFGSLLGLIFSQGLLGFYIFFETVSISAYFLIIHSREKAALDAGYKYIVMMLVGGLFILTAILVLFIVPLDKEYLGRLAGISFSIGCLLKAGAFPFHTWLPDAHPAAPSPISALLSGVMIKVGAYGLIRAFFSPDFFGTTSEGSRVFSFESLRSLSQGAANIDQWLVSPALLVMGTGVLSMVIGVSLALLQKDLKKLLAYHSVSQIGYILLGIGIGKYGLAGGMLHILSHAIFKGLLFLAVGAVIFRTGTRKIEMLGGLWRKMPVTTLTCLIAALSISGVPLTSGYASKGIIFAGLEGNLPLEIIFILTSAGTCASFLKLVRHTFFGPPNSVLLNVQEVPASMYIPMLFLSLGSFMVGIFPGFVLKVMLSRFAPQPRLWTLAHLAEAFVSLGIGVALYAFLLRMGVFGFHHPQTEVSKQRRIVSYFSVDSLYNSLARGLFALCLKLENIQDRSLSVSIQMVISFLVLILFMAFIL</sequence>
<comment type="subcellular location">
    <subcellularLocation>
        <location evidence="1">Cell membrane</location>
        <topology evidence="1">Multi-pass membrane protein</topology>
    </subcellularLocation>
    <subcellularLocation>
        <location evidence="7">Membrane</location>
        <topology evidence="7">Multi-pass membrane protein</topology>
    </subcellularLocation>
</comment>
<feature type="transmembrane region" description="Helical" evidence="8">
    <location>
        <begin position="96"/>
        <end position="113"/>
    </location>
</feature>
<dbReference type="eggNOG" id="COG0651">
    <property type="taxonomic scope" value="Bacteria"/>
</dbReference>
<feature type="transmembrane region" description="Helical" evidence="8">
    <location>
        <begin position="119"/>
        <end position="137"/>
    </location>
</feature>
<dbReference type="GO" id="GO:0005886">
    <property type="term" value="C:plasma membrane"/>
    <property type="evidence" value="ECO:0007669"/>
    <property type="project" value="UniProtKB-SubCell"/>
</dbReference>
<evidence type="ECO:0000256" key="4">
    <source>
        <dbReference type="ARBA" id="ARBA00022989"/>
    </source>
</evidence>
<feature type="transmembrane region" description="Helical" evidence="8">
    <location>
        <begin position="369"/>
        <end position="390"/>
    </location>
</feature>
<feature type="transmembrane region" description="Helical" evidence="8">
    <location>
        <begin position="12"/>
        <end position="37"/>
    </location>
</feature>
<evidence type="ECO:0000256" key="5">
    <source>
        <dbReference type="ARBA" id="ARBA00023002"/>
    </source>
</evidence>
<dbReference type="STRING" id="1499967.U27_02885"/>
<keyword evidence="3 7" id="KW-0812">Transmembrane</keyword>
<feature type="domain" description="NADH:quinone oxidoreductase/Mrp antiporter transmembrane" evidence="9">
    <location>
        <begin position="114"/>
        <end position="234"/>
    </location>
</feature>
<reference evidence="10 11" key="1">
    <citation type="journal article" date="2015" name="PeerJ">
        <title>First genomic representation of candidate bacterial phylum KSB3 points to enhanced environmental sensing as a trigger of wastewater bulking.</title>
        <authorList>
            <person name="Sekiguchi Y."/>
            <person name="Ohashi A."/>
            <person name="Parks D.H."/>
            <person name="Yamauchi T."/>
            <person name="Tyson G.W."/>
            <person name="Hugenholtz P."/>
        </authorList>
    </citation>
    <scope>NUCLEOTIDE SEQUENCE [LARGE SCALE GENOMIC DNA]</scope>
</reference>
<protein>
    <submittedName>
        <fullName evidence="10">NADH dehydrogenase (Quinone)</fullName>
    </submittedName>
</protein>
<proteinExistence type="predicted"/>
<dbReference type="PRINTS" id="PR01434">
    <property type="entry name" value="NADHDHGNASE5"/>
</dbReference>
<keyword evidence="5" id="KW-0560">Oxidoreductase</keyword>
<dbReference type="Proteomes" id="UP000030661">
    <property type="component" value="Unassembled WGS sequence"/>
</dbReference>
<dbReference type="InterPro" id="IPR001750">
    <property type="entry name" value="ND/Mrp_TM"/>
</dbReference>
<evidence type="ECO:0000256" key="2">
    <source>
        <dbReference type="ARBA" id="ARBA00022475"/>
    </source>
</evidence>
<dbReference type="Pfam" id="PF00361">
    <property type="entry name" value="Proton_antipo_M"/>
    <property type="match status" value="2"/>
</dbReference>
<evidence type="ECO:0000256" key="8">
    <source>
        <dbReference type="SAM" id="Phobius"/>
    </source>
</evidence>
<dbReference type="HOGENOM" id="CLU_007100_9_6_0"/>
<dbReference type="PANTHER" id="PTHR42682:SF4">
    <property type="entry name" value="NADH-UBIQUINONE_PLASTOQUINONE"/>
    <property type="match status" value="1"/>
</dbReference>
<evidence type="ECO:0000313" key="11">
    <source>
        <dbReference type="Proteomes" id="UP000030661"/>
    </source>
</evidence>
<feature type="transmembrane region" description="Helical" evidence="8">
    <location>
        <begin position="329"/>
        <end position="348"/>
    </location>
</feature>
<dbReference type="EMBL" id="DF820464">
    <property type="protein sequence ID" value="GAK55924.1"/>
    <property type="molecule type" value="Genomic_DNA"/>
</dbReference>
<gene>
    <name evidence="10" type="ORF">U27_02885</name>
</gene>
<keyword evidence="2" id="KW-1003">Cell membrane</keyword>
<feature type="transmembrane region" description="Helical" evidence="8">
    <location>
        <begin position="272"/>
        <end position="292"/>
    </location>
</feature>
<feature type="transmembrane region" description="Helical" evidence="8">
    <location>
        <begin position="443"/>
        <end position="462"/>
    </location>
</feature>
<evidence type="ECO:0000256" key="1">
    <source>
        <dbReference type="ARBA" id="ARBA00004651"/>
    </source>
</evidence>
<feature type="transmembrane region" description="Helical" evidence="8">
    <location>
        <begin position="213"/>
        <end position="234"/>
    </location>
</feature>
<evidence type="ECO:0000256" key="3">
    <source>
        <dbReference type="ARBA" id="ARBA00022692"/>
    </source>
</evidence>
<feature type="transmembrane region" description="Helical" evidence="8">
    <location>
        <begin position="149"/>
        <end position="170"/>
    </location>
</feature>
<feature type="transmembrane region" description="Helical" evidence="8">
    <location>
        <begin position="482"/>
        <end position="503"/>
    </location>
</feature>
<evidence type="ECO:0000256" key="6">
    <source>
        <dbReference type="ARBA" id="ARBA00023136"/>
    </source>
</evidence>
<dbReference type="GO" id="GO:0016491">
    <property type="term" value="F:oxidoreductase activity"/>
    <property type="evidence" value="ECO:0007669"/>
    <property type="project" value="UniProtKB-KW"/>
</dbReference>
<dbReference type="InterPro" id="IPR052175">
    <property type="entry name" value="ComplexI-like_HydComp"/>
</dbReference>
<evidence type="ECO:0000259" key="9">
    <source>
        <dbReference type="Pfam" id="PF00361"/>
    </source>
</evidence>
<keyword evidence="6 8" id="KW-0472">Membrane</keyword>
<dbReference type="PANTHER" id="PTHR42682">
    <property type="entry name" value="HYDROGENASE-4 COMPONENT F"/>
    <property type="match status" value="1"/>
</dbReference>
<name>A0A081BUB9_VECG1</name>
<feature type="transmembrane region" description="Helical" evidence="8">
    <location>
        <begin position="176"/>
        <end position="201"/>
    </location>
</feature>
<evidence type="ECO:0000313" key="10">
    <source>
        <dbReference type="EMBL" id="GAK55924.1"/>
    </source>
</evidence>